<evidence type="ECO:0000259" key="7">
    <source>
        <dbReference type="PROSITE" id="PS51559"/>
    </source>
</evidence>
<dbReference type="InterPro" id="IPR051038">
    <property type="entry name" value="RMT2/GAMT_Mtase"/>
</dbReference>
<dbReference type="SUPFAM" id="SSF53335">
    <property type="entry name" value="S-adenosyl-L-methionine-dependent methyltransferases"/>
    <property type="match status" value="1"/>
</dbReference>
<dbReference type="CDD" id="cd02440">
    <property type="entry name" value="AdoMet_MTases"/>
    <property type="match status" value="1"/>
</dbReference>
<dbReference type="PROSITE" id="PS51559">
    <property type="entry name" value="SAM_RMT2"/>
    <property type="match status" value="1"/>
</dbReference>
<dbReference type="EMBL" id="CAIIXF020000007">
    <property type="protein sequence ID" value="CAH1789532.1"/>
    <property type="molecule type" value="Genomic_DNA"/>
</dbReference>
<dbReference type="GO" id="GO:0030731">
    <property type="term" value="F:guanidinoacetate N-methyltransferase activity"/>
    <property type="evidence" value="ECO:0007669"/>
    <property type="project" value="UniProtKB-EC"/>
</dbReference>
<proteinExistence type="predicted"/>
<dbReference type="GO" id="GO:0005737">
    <property type="term" value="C:cytoplasm"/>
    <property type="evidence" value="ECO:0007669"/>
    <property type="project" value="TreeGrafter"/>
</dbReference>
<comment type="caution">
    <text evidence="8">The sequence shown here is derived from an EMBL/GenBank/DDBJ whole genome shotgun (WGS) entry which is preliminary data.</text>
</comment>
<dbReference type="OrthoDB" id="19014at2759"/>
<dbReference type="Proteomes" id="UP000749559">
    <property type="component" value="Unassembled WGS sequence"/>
</dbReference>
<evidence type="ECO:0000313" key="9">
    <source>
        <dbReference type="Proteomes" id="UP000749559"/>
    </source>
</evidence>
<gene>
    <name evidence="8" type="ORF">OFUS_LOCUS14874</name>
</gene>
<evidence type="ECO:0000256" key="3">
    <source>
        <dbReference type="ARBA" id="ARBA00022603"/>
    </source>
</evidence>
<dbReference type="PANTHER" id="PTHR32379">
    <property type="entry name" value="GUANIDINOACETATE N-METHYLTRANSFERASE"/>
    <property type="match status" value="1"/>
</dbReference>
<feature type="region of interest" description="Disordered" evidence="6">
    <location>
        <begin position="1"/>
        <end position="23"/>
    </location>
</feature>
<evidence type="ECO:0000256" key="1">
    <source>
        <dbReference type="ARBA" id="ARBA00004820"/>
    </source>
</evidence>
<protein>
    <recommendedName>
        <fullName evidence="2">guanidinoacetate N-methyltransferase</fullName>
        <ecNumber evidence="2">2.1.1.2</ecNumber>
    </recommendedName>
</protein>
<dbReference type="GO" id="GO:0006601">
    <property type="term" value="P:creatine biosynthetic process"/>
    <property type="evidence" value="ECO:0007669"/>
    <property type="project" value="TreeGrafter"/>
</dbReference>
<accession>A0A8J1TSN2</accession>
<dbReference type="PANTHER" id="PTHR32379:SF1">
    <property type="entry name" value="GUANIDINOACETATE N-METHYLTRANSFERASE"/>
    <property type="match status" value="1"/>
</dbReference>
<keyword evidence="9" id="KW-1185">Reference proteome</keyword>
<keyword evidence="5" id="KW-0949">S-adenosyl-L-methionine</keyword>
<dbReference type="AlphaFoldDB" id="A0A8J1TSN2"/>
<dbReference type="GO" id="GO:0032259">
    <property type="term" value="P:methylation"/>
    <property type="evidence" value="ECO:0007669"/>
    <property type="project" value="UniProtKB-KW"/>
</dbReference>
<evidence type="ECO:0000256" key="2">
    <source>
        <dbReference type="ARBA" id="ARBA00012887"/>
    </source>
</evidence>
<feature type="compositionally biased region" description="Polar residues" evidence="6">
    <location>
        <begin position="1"/>
        <end position="16"/>
    </location>
</feature>
<comment type="pathway">
    <text evidence="1">Amine and polyamine biosynthesis; creatine biosynthesis; creatine from L-arginine and glycine: step 2/2.</text>
</comment>
<dbReference type="InterPro" id="IPR026480">
    <property type="entry name" value="RMT2_dom"/>
</dbReference>
<name>A0A8J1TSN2_OWEFU</name>
<evidence type="ECO:0000256" key="4">
    <source>
        <dbReference type="ARBA" id="ARBA00022679"/>
    </source>
</evidence>
<keyword evidence="4" id="KW-0808">Transferase</keyword>
<dbReference type="Gene3D" id="3.40.50.150">
    <property type="entry name" value="Vaccinia Virus protein VP39"/>
    <property type="match status" value="1"/>
</dbReference>
<keyword evidence="3" id="KW-0489">Methyltransferase</keyword>
<dbReference type="GO" id="GO:0005634">
    <property type="term" value="C:nucleus"/>
    <property type="evidence" value="ECO:0007669"/>
    <property type="project" value="TreeGrafter"/>
</dbReference>
<dbReference type="InterPro" id="IPR029063">
    <property type="entry name" value="SAM-dependent_MTases_sf"/>
</dbReference>
<organism evidence="8 9">
    <name type="scientific">Owenia fusiformis</name>
    <name type="common">Polychaete worm</name>
    <dbReference type="NCBI Taxonomy" id="6347"/>
    <lineage>
        <taxon>Eukaryota</taxon>
        <taxon>Metazoa</taxon>
        <taxon>Spiralia</taxon>
        <taxon>Lophotrochozoa</taxon>
        <taxon>Annelida</taxon>
        <taxon>Polychaeta</taxon>
        <taxon>Sedentaria</taxon>
        <taxon>Canalipalpata</taxon>
        <taxon>Sabellida</taxon>
        <taxon>Oweniida</taxon>
        <taxon>Oweniidae</taxon>
        <taxon>Owenia</taxon>
    </lineage>
</organism>
<reference evidence="8" key="1">
    <citation type="submission" date="2022-03" db="EMBL/GenBank/DDBJ databases">
        <authorList>
            <person name="Martin C."/>
        </authorList>
    </citation>
    <scope>NUCLEOTIDE SEQUENCE</scope>
</reference>
<evidence type="ECO:0000256" key="5">
    <source>
        <dbReference type="ARBA" id="ARBA00022691"/>
    </source>
</evidence>
<dbReference type="EC" id="2.1.1.2" evidence="2"/>
<evidence type="ECO:0000313" key="8">
    <source>
        <dbReference type="EMBL" id="CAH1789532.1"/>
    </source>
</evidence>
<evidence type="ECO:0000256" key="6">
    <source>
        <dbReference type="SAM" id="MobiDB-lite"/>
    </source>
</evidence>
<feature type="domain" description="RMT2" evidence="7">
    <location>
        <begin position="30"/>
        <end position="253"/>
    </location>
</feature>
<dbReference type="FunFam" id="3.40.50.150:FF:000096">
    <property type="entry name" value="Guanidinoacetate N-methyltransferase"/>
    <property type="match status" value="1"/>
</dbReference>
<sequence>MADITHSQPSQNSQEISAKKSKTDLIFDDGEDCKRSWTDATADYDETDEHLEIMGKPVMERWETPFMHKLATIAASKGGRVLELGFGMAIAATKIEEFELECHSIVECNDGVFQRLQKWATEQKNKVEPLKGMWEDVVPSLPDASFDGILYDTYPLSEEDWHTHQFNFIKNHAFRLLKPGGVLTYCNLTSWGELMKNQYTDIENMFEESQLPKLLDCGFLKENISTEVVPMNPPKECKYYSFNAMIAPTIIKQ</sequence>